<dbReference type="Proteomes" id="UP001177140">
    <property type="component" value="Unassembled WGS sequence"/>
</dbReference>
<keyword evidence="5 6" id="KW-0472">Membrane</keyword>
<dbReference type="GO" id="GO:0005525">
    <property type="term" value="F:GTP binding"/>
    <property type="evidence" value="ECO:0007669"/>
    <property type="project" value="UniProtKB-KW"/>
</dbReference>
<dbReference type="GO" id="GO:0005047">
    <property type="term" value="F:signal recognition particle binding"/>
    <property type="evidence" value="ECO:0007669"/>
    <property type="project" value="TreeGrafter"/>
</dbReference>
<proteinExistence type="inferred from homology"/>
<comment type="caution">
    <text evidence="8">The sequence shown here is derived from an EMBL/GenBank/DDBJ whole genome shotgun (WGS) entry which is preliminary data.</text>
</comment>
<accession>A0AA41RQB0</accession>
<evidence type="ECO:0000256" key="1">
    <source>
        <dbReference type="ARBA" id="ARBA00004170"/>
    </source>
</evidence>
<keyword evidence="6" id="KW-1133">Transmembrane helix</keyword>
<dbReference type="SUPFAM" id="SSF52540">
    <property type="entry name" value="P-loop containing nucleoside triphosphate hydrolases"/>
    <property type="match status" value="1"/>
</dbReference>
<comment type="similarity">
    <text evidence="2">Belongs to the GTP-binding SRP family.</text>
</comment>
<dbReference type="PANTHER" id="PTHR43134">
    <property type="entry name" value="SIGNAL RECOGNITION PARTICLE RECEPTOR SUBUNIT ALPHA"/>
    <property type="match status" value="1"/>
</dbReference>
<evidence type="ECO:0000313" key="9">
    <source>
        <dbReference type="Proteomes" id="UP001177140"/>
    </source>
</evidence>
<evidence type="ECO:0000259" key="7">
    <source>
        <dbReference type="SMART" id="SM00962"/>
    </source>
</evidence>
<keyword evidence="9" id="KW-1185">Reference proteome</keyword>
<dbReference type="AlphaFoldDB" id="A0AA41RQB0"/>
<dbReference type="GO" id="GO:0006614">
    <property type="term" value="P:SRP-dependent cotranslational protein targeting to membrane"/>
    <property type="evidence" value="ECO:0007669"/>
    <property type="project" value="InterPro"/>
</dbReference>
<protein>
    <recommendedName>
        <fullName evidence="7">SRP54-type proteins GTP-binding domain-containing protein</fullName>
    </recommendedName>
</protein>
<dbReference type="GO" id="GO:0003924">
    <property type="term" value="F:GTPase activity"/>
    <property type="evidence" value="ECO:0007669"/>
    <property type="project" value="TreeGrafter"/>
</dbReference>
<evidence type="ECO:0000256" key="4">
    <source>
        <dbReference type="ARBA" id="ARBA00023134"/>
    </source>
</evidence>
<dbReference type="InterPro" id="IPR000897">
    <property type="entry name" value="SRP54_GTPase_dom"/>
</dbReference>
<dbReference type="SMART" id="SM00962">
    <property type="entry name" value="SRP54"/>
    <property type="match status" value="1"/>
</dbReference>
<feature type="transmembrane region" description="Helical" evidence="6">
    <location>
        <begin position="133"/>
        <end position="159"/>
    </location>
</feature>
<reference evidence="8" key="1">
    <citation type="submission" date="2022-03" db="EMBL/GenBank/DDBJ databases">
        <title>A functionally conserved STORR gene fusion in Papaver species that diverged 16.8 million years ago.</title>
        <authorList>
            <person name="Catania T."/>
        </authorList>
    </citation>
    <scope>NUCLEOTIDE SEQUENCE</scope>
    <source>
        <strain evidence="8">S-191538</strain>
    </source>
</reference>
<evidence type="ECO:0000256" key="2">
    <source>
        <dbReference type="ARBA" id="ARBA00008531"/>
    </source>
</evidence>
<gene>
    <name evidence="8" type="ORF">MKW94_025936</name>
</gene>
<comment type="subcellular location">
    <subcellularLocation>
        <location evidence="1">Membrane</location>
        <topology evidence="1">Peripheral membrane protein</topology>
    </subcellularLocation>
</comment>
<evidence type="ECO:0000256" key="6">
    <source>
        <dbReference type="SAM" id="Phobius"/>
    </source>
</evidence>
<keyword evidence="6" id="KW-0812">Transmembrane</keyword>
<name>A0AA41RQB0_PAPNU</name>
<sequence>MVRSADQCLCLLCPPSFACNRICHVFTTIKIVDSLREDISSGKLKSATEIKEFGWAVGTITAIIRLSCLSFIVLDLLTGEQGNKSELQLGFRKLVLIMIIGVNGGGKTTSLGDHSKPCSIQLKLAYRLRMKGLYARIFTVLSYYSGLALYAVFTALVLVAGDTFIAAASDQLENWAERTCSEICIAENDKCKASAVISRAVKRGRQEGHDLVLCYTCRRTYGDFHIHMDLHTNFSLMEELIACEKSVGKVVAGAPNEILLVLDGTTGLNVLPQVREFNEKFHRWLILMKLDSSARGGCVPSLNFRMVFPVKWKFIQTKITVVRELPINLAGKFCS</sequence>
<keyword evidence="3" id="KW-0547">Nucleotide-binding</keyword>
<evidence type="ECO:0000256" key="5">
    <source>
        <dbReference type="ARBA" id="ARBA00023136"/>
    </source>
</evidence>
<dbReference type="PANTHER" id="PTHR43134:SF7">
    <property type="entry name" value="CELL DIVISION PROTEIN FTSY HOMOLOG, CHLOROPLASTIC"/>
    <property type="match status" value="1"/>
</dbReference>
<keyword evidence="4" id="KW-0342">GTP-binding</keyword>
<feature type="domain" description="SRP54-type proteins GTP-binding" evidence="7">
    <location>
        <begin position="94"/>
        <end position="335"/>
    </location>
</feature>
<dbReference type="GO" id="GO:0016020">
    <property type="term" value="C:membrane"/>
    <property type="evidence" value="ECO:0007669"/>
    <property type="project" value="UniProtKB-SubCell"/>
</dbReference>
<evidence type="ECO:0000313" key="8">
    <source>
        <dbReference type="EMBL" id="MCL7022647.1"/>
    </source>
</evidence>
<dbReference type="Gene3D" id="3.40.50.300">
    <property type="entry name" value="P-loop containing nucleotide triphosphate hydrolases"/>
    <property type="match status" value="1"/>
</dbReference>
<dbReference type="EMBL" id="JAJJMA010013402">
    <property type="protein sequence ID" value="MCL7022647.1"/>
    <property type="molecule type" value="Genomic_DNA"/>
</dbReference>
<organism evidence="8 9">
    <name type="scientific">Papaver nudicaule</name>
    <name type="common">Iceland poppy</name>
    <dbReference type="NCBI Taxonomy" id="74823"/>
    <lineage>
        <taxon>Eukaryota</taxon>
        <taxon>Viridiplantae</taxon>
        <taxon>Streptophyta</taxon>
        <taxon>Embryophyta</taxon>
        <taxon>Tracheophyta</taxon>
        <taxon>Spermatophyta</taxon>
        <taxon>Magnoliopsida</taxon>
        <taxon>Ranunculales</taxon>
        <taxon>Papaveraceae</taxon>
        <taxon>Papaveroideae</taxon>
        <taxon>Papaver</taxon>
    </lineage>
</organism>
<dbReference type="Pfam" id="PF00448">
    <property type="entry name" value="SRP54"/>
    <property type="match status" value="1"/>
</dbReference>
<evidence type="ECO:0000256" key="3">
    <source>
        <dbReference type="ARBA" id="ARBA00022741"/>
    </source>
</evidence>
<dbReference type="InterPro" id="IPR027417">
    <property type="entry name" value="P-loop_NTPase"/>
</dbReference>